<dbReference type="KEGG" id="ahb:bsdtb5_10530"/>
<dbReference type="AlphaFoldDB" id="A0A7R7EJ75"/>
<dbReference type="InterPro" id="IPR017200">
    <property type="entry name" value="PqqE-like"/>
</dbReference>
<keyword evidence="6" id="KW-0411">Iron-sulfur</keyword>
<dbReference type="SFLD" id="SFLDG01386">
    <property type="entry name" value="main_SPASM_domain-containing"/>
    <property type="match status" value="1"/>
</dbReference>
<accession>A0A7R7EJ75</accession>
<dbReference type="GO" id="GO:0046872">
    <property type="term" value="F:metal ion binding"/>
    <property type="evidence" value="ECO:0007669"/>
    <property type="project" value="UniProtKB-KW"/>
</dbReference>
<dbReference type="Pfam" id="PF13186">
    <property type="entry name" value="SPASM"/>
    <property type="match status" value="1"/>
</dbReference>
<evidence type="ECO:0000256" key="1">
    <source>
        <dbReference type="ARBA" id="ARBA00001966"/>
    </source>
</evidence>
<dbReference type="PANTHER" id="PTHR11228:SF7">
    <property type="entry name" value="PQQA PEPTIDE CYCLASE"/>
    <property type="match status" value="1"/>
</dbReference>
<dbReference type="PIRSF" id="PIRSF037420">
    <property type="entry name" value="PQQ_syn_pqqE"/>
    <property type="match status" value="1"/>
</dbReference>
<evidence type="ECO:0000313" key="8">
    <source>
        <dbReference type="EMBL" id="BCN29758.1"/>
    </source>
</evidence>
<dbReference type="InterPro" id="IPR013785">
    <property type="entry name" value="Aldolase_TIM"/>
</dbReference>
<evidence type="ECO:0000313" key="9">
    <source>
        <dbReference type="Proteomes" id="UP000595897"/>
    </source>
</evidence>
<dbReference type="CDD" id="cd01335">
    <property type="entry name" value="Radical_SAM"/>
    <property type="match status" value="1"/>
</dbReference>
<keyword evidence="2" id="KW-0004">4Fe-4S</keyword>
<dbReference type="NCBIfam" id="TIGR04085">
    <property type="entry name" value="rSAM_more_4Fe4S"/>
    <property type="match status" value="1"/>
</dbReference>
<dbReference type="InterPro" id="IPR006638">
    <property type="entry name" value="Elp3/MiaA/NifB-like_rSAM"/>
</dbReference>
<dbReference type="InterPro" id="IPR023885">
    <property type="entry name" value="4Fe4S-binding_SPASM_dom"/>
</dbReference>
<keyword evidence="9" id="KW-1185">Reference proteome</keyword>
<dbReference type="GO" id="GO:0003824">
    <property type="term" value="F:catalytic activity"/>
    <property type="evidence" value="ECO:0007669"/>
    <property type="project" value="InterPro"/>
</dbReference>
<proteinExistence type="predicted"/>
<evidence type="ECO:0000256" key="5">
    <source>
        <dbReference type="ARBA" id="ARBA00023004"/>
    </source>
</evidence>
<evidence type="ECO:0000256" key="6">
    <source>
        <dbReference type="ARBA" id="ARBA00023014"/>
    </source>
</evidence>
<keyword evidence="5" id="KW-0408">Iron</keyword>
<dbReference type="PANTHER" id="PTHR11228">
    <property type="entry name" value="RADICAL SAM DOMAIN PROTEIN"/>
    <property type="match status" value="1"/>
</dbReference>
<dbReference type="Proteomes" id="UP000595897">
    <property type="component" value="Chromosome"/>
</dbReference>
<name>A0A7R7EJ75_9FIRM</name>
<dbReference type="SFLD" id="SFLDG01067">
    <property type="entry name" value="SPASM/twitch_domain_containing"/>
    <property type="match status" value="1"/>
</dbReference>
<dbReference type="EMBL" id="AP024169">
    <property type="protein sequence ID" value="BCN29758.1"/>
    <property type="molecule type" value="Genomic_DNA"/>
</dbReference>
<keyword evidence="3" id="KW-0949">S-adenosyl-L-methionine</keyword>
<dbReference type="InterPro" id="IPR027583">
    <property type="entry name" value="rSAM_ACGX"/>
</dbReference>
<gene>
    <name evidence="8" type="ORF">bsdtb5_10530</name>
</gene>
<dbReference type="Gene3D" id="3.20.20.70">
    <property type="entry name" value="Aldolase class I"/>
    <property type="match status" value="1"/>
</dbReference>
<dbReference type="InterPro" id="IPR007197">
    <property type="entry name" value="rSAM"/>
</dbReference>
<dbReference type="Pfam" id="PF04055">
    <property type="entry name" value="Radical_SAM"/>
    <property type="match status" value="1"/>
</dbReference>
<protein>
    <recommendedName>
        <fullName evidence="7">Radical SAM core domain-containing protein</fullName>
    </recommendedName>
</protein>
<dbReference type="SMART" id="SM00729">
    <property type="entry name" value="Elp3"/>
    <property type="match status" value="1"/>
</dbReference>
<dbReference type="GO" id="GO:0051539">
    <property type="term" value="F:4 iron, 4 sulfur cluster binding"/>
    <property type="evidence" value="ECO:0007669"/>
    <property type="project" value="UniProtKB-KW"/>
</dbReference>
<dbReference type="SUPFAM" id="SSF102114">
    <property type="entry name" value="Radical SAM enzymes"/>
    <property type="match status" value="1"/>
</dbReference>
<evidence type="ECO:0000259" key="7">
    <source>
        <dbReference type="PROSITE" id="PS51918"/>
    </source>
</evidence>
<dbReference type="SFLD" id="SFLDS00029">
    <property type="entry name" value="Radical_SAM"/>
    <property type="match status" value="1"/>
</dbReference>
<dbReference type="InterPro" id="IPR058240">
    <property type="entry name" value="rSAM_sf"/>
</dbReference>
<dbReference type="PROSITE" id="PS51918">
    <property type="entry name" value="RADICAL_SAM"/>
    <property type="match status" value="1"/>
</dbReference>
<reference evidence="8 9" key="1">
    <citation type="submission" date="2020-11" db="EMBL/GenBank/DDBJ databases">
        <title>Draft genome sequencing of a Lachnospiraceae strain isolated from anoxic soil subjected to BSD treatment.</title>
        <authorList>
            <person name="Uek A."/>
            <person name="Tonouchi A."/>
        </authorList>
    </citation>
    <scope>NUCLEOTIDE SEQUENCE [LARGE SCALE GENOMIC DNA]</scope>
    <source>
        <strain evidence="8 9">TB5</strain>
    </source>
</reference>
<sequence length="356" mass="41408">MAKYFAFQWHITDECDQRCKHCYIFNNPENDCLHSMNWEQMMKVLSNCEKFCQKFGRIPYFYLTGGDPILHPNFWRLLEEFKVRNIKFTIMGNPFHLTDEVCSRLKSLGCDKYQMSIDGMELTHDWFRKQGSFQITLDNIATLKKAGICAVIMSTVSDKNIDEMHDVIDTVVAYGADVFAFSRYCPTLDDKVDDAHDNYNDGVGLTAERYHKLLQETDKQYKEYEENGCHTKFNRKDHLWTLLAYEQGEFVIPENAKSSMIYGGCNCGNCHMTILSTGELYACRRCISSVGNVYTDKISDIWLTKMDDYRQYGKFEKCAKCKLLAWCRGCPSVAYGTYGRFYAPDPQCWMDVDLRV</sequence>
<dbReference type="InterPro" id="IPR050377">
    <property type="entry name" value="Radical_SAM_PqqE_MftC-like"/>
</dbReference>
<comment type="cofactor">
    <cofactor evidence="1">
        <name>[4Fe-4S] cluster</name>
        <dbReference type="ChEBI" id="CHEBI:49883"/>
    </cofactor>
</comment>
<evidence type="ECO:0000256" key="3">
    <source>
        <dbReference type="ARBA" id="ARBA00022691"/>
    </source>
</evidence>
<evidence type="ECO:0000256" key="2">
    <source>
        <dbReference type="ARBA" id="ARBA00022485"/>
    </source>
</evidence>
<keyword evidence="4" id="KW-0479">Metal-binding</keyword>
<dbReference type="NCBIfam" id="TIGR04340">
    <property type="entry name" value="rSAM_ACGX"/>
    <property type="match status" value="1"/>
</dbReference>
<evidence type="ECO:0000256" key="4">
    <source>
        <dbReference type="ARBA" id="ARBA00022723"/>
    </source>
</evidence>
<dbReference type="RefSeq" id="WP_271715020.1">
    <property type="nucleotide sequence ID" value="NZ_AP024169.1"/>
</dbReference>
<feature type="domain" description="Radical SAM core" evidence="7">
    <location>
        <begin position="1"/>
        <end position="223"/>
    </location>
</feature>
<organism evidence="8 9">
    <name type="scientific">Anaeromicropila herbilytica</name>
    <dbReference type="NCBI Taxonomy" id="2785025"/>
    <lineage>
        <taxon>Bacteria</taxon>
        <taxon>Bacillati</taxon>
        <taxon>Bacillota</taxon>
        <taxon>Clostridia</taxon>
        <taxon>Lachnospirales</taxon>
        <taxon>Lachnospiraceae</taxon>
        <taxon>Anaeromicropila</taxon>
    </lineage>
</organism>